<accession>A0A5C6CNF9</accession>
<dbReference type="RefSeq" id="WP_231612143.1">
    <property type="nucleotide sequence ID" value="NZ_SJPT01000002.1"/>
</dbReference>
<sequence length="701" mass="78449" precursor="true">MLIRTFLLFSIAVLAHVSTCMGEEKRSPAATPPAKLNLDTQAGDDLVAEYFRAQTAEIAAQTFADITTLEDWTRRREVYRGQLFDMLGLAPLPERTPLSPVVTGTATADDVVVEKIHFQSMPGLYVTANLYRPAKQDGPLPAILYVCGHGVVKKDGISYGNKTYYQHHGAWFARNGYVCLSVDTIQLGEIEGIHHGTYSKGQWWWNNRGYTPAGVEAWNCIRSLDYLQSRSEVDPERLGVTGRSGGGATSWWIAALDERIKAAVPVAGITSLQNHIVDGCVEGHCDCMYMVNTFRWDYAKVAALVAPRPLLISNTDDDRIFPLEGVVDVHSKVRDIYRLYGQGKNLGLHITQGPHTDTQELRIHAFRWMNRFLRNDSSLIEHPAKPLFSVEELKVFASLPTDERVTNIHESFVPKFESKHERANREEMLAQREQWMHSLRSHTFGSWPTENVEGLDVKVQAEAEVDSLKISAIDFTSQSPYRLTMLAVVPKAADSTKPLNVVVLDQAGWERVAPGLAVGLPNSFVGVTPDRQQWEALTTELADSPTVYIVPRGVGPTEWTRDAKERTHIRRRFMLLGQTAATTQIYDVVRGLQAIETLAPFTERSIELRAQGEEASAWALYASLFHEPIVRIALTDLPLRNRNAPDLLNVSKFVEMPQLVLMAAERVEELQLLGSESPWRNEFPDPKGEKLKIAFPDAASN</sequence>
<keyword evidence="3" id="KW-0378">Hydrolase</keyword>
<dbReference type="Pfam" id="PF02129">
    <property type="entry name" value="Peptidase_S15"/>
    <property type="match status" value="1"/>
</dbReference>
<comment type="caution">
    <text evidence="3">The sequence shown here is derived from an EMBL/GenBank/DDBJ whole genome shotgun (WGS) entry which is preliminary data.</text>
</comment>
<dbReference type="PANTHER" id="PTHR47381:SF3">
    <property type="entry name" value="ALPHA_BETA-HYDROLASES SUPERFAMILY PROTEIN"/>
    <property type="match status" value="1"/>
</dbReference>
<feature type="chain" id="PRO_5022860610" evidence="1">
    <location>
        <begin position="23"/>
        <end position="701"/>
    </location>
</feature>
<dbReference type="SUPFAM" id="SSF53474">
    <property type="entry name" value="alpha/beta-Hydrolases"/>
    <property type="match status" value="1"/>
</dbReference>
<dbReference type="Proteomes" id="UP000316304">
    <property type="component" value="Unassembled WGS sequence"/>
</dbReference>
<evidence type="ECO:0000313" key="3">
    <source>
        <dbReference type="EMBL" id="TWU25147.1"/>
    </source>
</evidence>
<feature type="signal peptide" evidence="1">
    <location>
        <begin position="1"/>
        <end position="22"/>
    </location>
</feature>
<reference evidence="3 4" key="1">
    <citation type="submission" date="2019-02" db="EMBL/GenBank/DDBJ databases">
        <title>Deep-cultivation of Planctomycetes and their phenomic and genomic characterization uncovers novel biology.</title>
        <authorList>
            <person name="Wiegand S."/>
            <person name="Jogler M."/>
            <person name="Boedeker C."/>
            <person name="Pinto D."/>
            <person name="Vollmers J."/>
            <person name="Rivas-Marin E."/>
            <person name="Kohn T."/>
            <person name="Peeters S.H."/>
            <person name="Heuer A."/>
            <person name="Rast P."/>
            <person name="Oberbeckmann S."/>
            <person name="Bunk B."/>
            <person name="Jeske O."/>
            <person name="Meyerdierks A."/>
            <person name="Storesund J.E."/>
            <person name="Kallscheuer N."/>
            <person name="Luecker S."/>
            <person name="Lage O.M."/>
            <person name="Pohl T."/>
            <person name="Merkel B.J."/>
            <person name="Hornburger P."/>
            <person name="Mueller R.-W."/>
            <person name="Bruemmer F."/>
            <person name="Labrenz M."/>
            <person name="Spormann A.M."/>
            <person name="Op Den Camp H."/>
            <person name="Overmann J."/>
            <person name="Amann R."/>
            <person name="Jetten M.S.M."/>
            <person name="Mascher T."/>
            <person name="Medema M.H."/>
            <person name="Devos D.P."/>
            <person name="Kaster A.-K."/>
            <person name="Ovreas L."/>
            <person name="Rohde M."/>
            <person name="Galperin M.Y."/>
            <person name="Jogler C."/>
        </authorList>
    </citation>
    <scope>NUCLEOTIDE SEQUENCE [LARGE SCALE GENOMIC DNA]</scope>
    <source>
        <strain evidence="3 4">Pla52o</strain>
    </source>
</reference>
<dbReference type="Gene3D" id="3.40.50.1820">
    <property type="entry name" value="alpha/beta hydrolase"/>
    <property type="match status" value="2"/>
</dbReference>
<dbReference type="InterPro" id="IPR000383">
    <property type="entry name" value="Xaa-Pro-like_dom"/>
</dbReference>
<dbReference type="EMBL" id="SJPT01000002">
    <property type="protein sequence ID" value="TWU25147.1"/>
    <property type="molecule type" value="Genomic_DNA"/>
</dbReference>
<keyword evidence="4" id="KW-1185">Reference proteome</keyword>
<proteinExistence type="predicted"/>
<evidence type="ECO:0000313" key="4">
    <source>
        <dbReference type="Proteomes" id="UP000316304"/>
    </source>
</evidence>
<name>A0A5C6CNF9_9BACT</name>
<evidence type="ECO:0000259" key="2">
    <source>
        <dbReference type="Pfam" id="PF02129"/>
    </source>
</evidence>
<protein>
    <submittedName>
        <fullName evidence="3">Alpha/beta hydrolase family protein</fullName>
    </submittedName>
</protein>
<dbReference type="PANTHER" id="PTHR47381">
    <property type="entry name" value="ALPHA/BETA-HYDROLASES SUPERFAMILY PROTEIN"/>
    <property type="match status" value="1"/>
</dbReference>
<keyword evidence="1" id="KW-0732">Signal</keyword>
<organism evidence="3 4">
    <name type="scientific">Novipirellula galeiformis</name>
    <dbReference type="NCBI Taxonomy" id="2528004"/>
    <lineage>
        <taxon>Bacteria</taxon>
        <taxon>Pseudomonadati</taxon>
        <taxon>Planctomycetota</taxon>
        <taxon>Planctomycetia</taxon>
        <taxon>Pirellulales</taxon>
        <taxon>Pirellulaceae</taxon>
        <taxon>Novipirellula</taxon>
    </lineage>
</organism>
<gene>
    <name evidence="3" type="ORF">Pla52o_14450</name>
</gene>
<evidence type="ECO:0000256" key="1">
    <source>
        <dbReference type="SAM" id="SignalP"/>
    </source>
</evidence>
<dbReference type="AlphaFoldDB" id="A0A5C6CNF9"/>
<dbReference type="InterPro" id="IPR029058">
    <property type="entry name" value="AB_hydrolase_fold"/>
</dbReference>
<dbReference type="GO" id="GO:0016787">
    <property type="term" value="F:hydrolase activity"/>
    <property type="evidence" value="ECO:0007669"/>
    <property type="project" value="UniProtKB-KW"/>
</dbReference>
<feature type="domain" description="Xaa-Pro dipeptidyl-peptidase-like" evidence="2">
    <location>
        <begin position="126"/>
        <end position="276"/>
    </location>
</feature>